<dbReference type="InterPro" id="IPR003349">
    <property type="entry name" value="JmjN"/>
</dbReference>
<evidence type="ECO:0000256" key="1">
    <source>
        <dbReference type="ARBA" id="ARBA00022723"/>
    </source>
</evidence>
<dbReference type="InterPro" id="IPR004198">
    <property type="entry name" value="Znf_C5HC2"/>
</dbReference>
<dbReference type="EMBL" id="QUSY01000074">
    <property type="protein sequence ID" value="RHY33466.1"/>
    <property type="molecule type" value="Genomic_DNA"/>
</dbReference>
<organism evidence="6 7">
    <name type="scientific">Aphanomyces invadans</name>
    <dbReference type="NCBI Taxonomy" id="157072"/>
    <lineage>
        <taxon>Eukaryota</taxon>
        <taxon>Sar</taxon>
        <taxon>Stramenopiles</taxon>
        <taxon>Oomycota</taxon>
        <taxon>Saprolegniomycetes</taxon>
        <taxon>Saprolegniales</taxon>
        <taxon>Verrucalvaceae</taxon>
        <taxon>Aphanomyces</taxon>
    </lineage>
</organism>
<name>A0A3R6WRU8_9STRA</name>
<evidence type="ECO:0000313" key="7">
    <source>
        <dbReference type="Proteomes" id="UP000285060"/>
    </source>
</evidence>
<evidence type="ECO:0008006" key="8">
    <source>
        <dbReference type="Google" id="ProtNLM"/>
    </source>
</evidence>
<proteinExistence type="predicted"/>
<dbReference type="GO" id="GO:0005634">
    <property type="term" value="C:nucleus"/>
    <property type="evidence" value="ECO:0007669"/>
    <property type="project" value="TreeGrafter"/>
</dbReference>
<dbReference type="SUPFAM" id="SSF51197">
    <property type="entry name" value="Clavaminate synthase-like"/>
    <property type="match status" value="1"/>
</dbReference>
<feature type="compositionally biased region" description="Low complexity" evidence="3">
    <location>
        <begin position="53"/>
        <end position="62"/>
    </location>
</feature>
<dbReference type="Gene3D" id="2.60.120.650">
    <property type="entry name" value="Cupin"/>
    <property type="match status" value="2"/>
</dbReference>
<dbReference type="PANTHER" id="PTHR10694:SF33">
    <property type="entry name" value="LYSINE-SPECIFIC DEMETHYLASE 5"/>
    <property type="match status" value="1"/>
</dbReference>
<evidence type="ECO:0000259" key="5">
    <source>
        <dbReference type="PROSITE" id="PS51184"/>
    </source>
</evidence>
<sequence length="607" mass="68648">MGRGGRGGGRGGSRSTSQCDSTPGCPLDSEVSSDESDESSSSSESSSPRRRPPAATSRSGRPIRPVSYPETDQDVFDDHMLRLDMERRAKEAGYEEMAPVAPARVFYPSVEEFANPIAYLNYVAKEGARYGIAKIVPPKGWAPPHMIHYDNNTNVFETKLQKVHRLREGKSYRDGKDHTLHSYRKAAHEFKAAWFARKGIDPVTWTDRDFEKEYWKVVETSYESLEVLESPPVTAALALTPCCRWNMPTTSTSRSSAVGFRRSLATPGAMTRTVRRAYYDHTAWNLNNLPSARGSLLRHIDAQINGVNVPWVYFGMLFASFCWHFEDNSLYSANYMHTGAKKHWYGIPAASCDKFEAVWKSLTPDRFAKKPDLFFHFNCNEAVNFCLPDWIPFGRVCSERYREVGRLSVFSHDRFMSVLAKRGLFPDDADHDDDVGALVQASRMLMDELNRLVDEEIRLRDQLVKSGIVTVVAMTKRNEALTDDEMGYDDRRQCVACKHSLYFSGIACSCSHTKVACLRHADKLCQCDPSKKVFLQWFTLLEMFGSMEALDVRLVALEKRAATQESRRAAKRVKVDQDHHVASCRTTLERNNQPSMAGSFSLSRILG</sequence>
<dbReference type="PROSITE" id="PS51183">
    <property type="entry name" value="JMJN"/>
    <property type="match status" value="1"/>
</dbReference>
<dbReference type="Pfam" id="PF02373">
    <property type="entry name" value="JmjC"/>
    <property type="match status" value="1"/>
</dbReference>
<protein>
    <recommendedName>
        <fullName evidence="8">JmjC domain-containing protein</fullName>
    </recommendedName>
</protein>
<accession>A0A3R6WRU8</accession>
<dbReference type="InterPro" id="IPR048615">
    <property type="entry name" value="KDM5_C-hel"/>
</dbReference>
<dbReference type="GO" id="GO:0000785">
    <property type="term" value="C:chromatin"/>
    <property type="evidence" value="ECO:0007669"/>
    <property type="project" value="TreeGrafter"/>
</dbReference>
<evidence type="ECO:0000256" key="2">
    <source>
        <dbReference type="ARBA" id="ARBA00023004"/>
    </source>
</evidence>
<dbReference type="PROSITE" id="PS51184">
    <property type="entry name" value="JMJC"/>
    <property type="match status" value="1"/>
</dbReference>
<feature type="domain" description="JmjN" evidence="4">
    <location>
        <begin position="103"/>
        <end position="144"/>
    </location>
</feature>
<dbReference type="Pfam" id="PF21323">
    <property type="entry name" value="KDM5_C-hel"/>
    <property type="match status" value="1"/>
</dbReference>
<dbReference type="VEuPathDB" id="FungiDB:H310_01385"/>
<evidence type="ECO:0000259" key="4">
    <source>
        <dbReference type="PROSITE" id="PS51183"/>
    </source>
</evidence>
<dbReference type="Pfam" id="PF02375">
    <property type="entry name" value="JmjN"/>
    <property type="match status" value="1"/>
</dbReference>
<dbReference type="SMART" id="SM00558">
    <property type="entry name" value="JmjC"/>
    <property type="match status" value="1"/>
</dbReference>
<dbReference type="GO" id="GO:0046872">
    <property type="term" value="F:metal ion binding"/>
    <property type="evidence" value="ECO:0007669"/>
    <property type="project" value="UniProtKB-KW"/>
</dbReference>
<feature type="region of interest" description="Disordered" evidence="3">
    <location>
        <begin position="1"/>
        <end position="75"/>
    </location>
</feature>
<feature type="compositionally biased region" description="Gly residues" evidence="3">
    <location>
        <begin position="1"/>
        <end position="12"/>
    </location>
</feature>
<comment type="caution">
    <text evidence="6">The sequence shown here is derived from an EMBL/GenBank/DDBJ whole genome shotgun (WGS) entry which is preliminary data.</text>
</comment>
<evidence type="ECO:0000256" key="3">
    <source>
        <dbReference type="SAM" id="MobiDB-lite"/>
    </source>
</evidence>
<dbReference type="GO" id="GO:0010468">
    <property type="term" value="P:regulation of gene expression"/>
    <property type="evidence" value="ECO:0007669"/>
    <property type="project" value="TreeGrafter"/>
</dbReference>
<keyword evidence="1" id="KW-0479">Metal-binding</keyword>
<dbReference type="Proteomes" id="UP000285060">
    <property type="component" value="Unassembled WGS sequence"/>
</dbReference>
<dbReference type="InterPro" id="IPR003347">
    <property type="entry name" value="JmjC_dom"/>
</dbReference>
<keyword evidence="7" id="KW-1185">Reference proteome</keyword>
<evidence type="ECO:0000313" key="6">
    <source>
        <dbReference type="EMBL" id="RHY33466.1"/>
    </source>
</evidence>
<dbReference type="SMART" id="SM00545">
    <property type="entry name" value="JmjN"/>
    <property type="match status" value="1"/>
</dbReference>
<dbReference type="PANTHER" id="PTHR10694">
    <property type="entry name" value="LYSINE-SPECIFIC DEMETHYLASE"/>
    <property type="match status" value="1"/>
</dbReference>
<dbReference type="AlphaFoldDB" id="A0A3R6WRU8"/>
<reference evidence="6 7" key="1">
    <citation type="submission" date="2018-08" db="EMBL/GenBank/DDBJ databases">
        <title>Aphanomyces genome sequencing and annotation.</title>
        <authorList>
            <person name="Minardi D."/>
            <person name="Oidtmann B."/>
            <person name="Van Der Giezen M."/>
            <person name="Studholme D.J."/>
        </authorList>
    </citation>
    <scope>NUCLEOTIDE SEQUENCE [LARGE SCALE GENOMIC DNA]</scope>
    <source>
        <strain evidence="6 7">NJM0002</strain>
    </source>
</reference>
<gene>
    <name evidence="6" type="ORF">DYB32_001622</name>
</gene>
<feature type="domain" description="JmjC" evidence="5">
    <location>
        <begin position="278"/>
        <end position="607"/>
    </location>
</feature>
<dbReference type="Pfam" id="PF02928">
    <property type="entry name" value="zf-C5HC2"/>
    <property type="match status" value="1"/>
</dbReference>
<keyword evidence="2" id="KW-0408">Iron</keyword>
<dbReference type="GO" id="GO:0141052">
    <property type="term" value="F:histone H3 demethylase activity"/>
    <property type="evidence" value="ECO:0007669"/>
    <property type="project" value="UniProtKB-ARBA"/>
</dbReference>